<dbReference type="OrthoDB" id="5521529at2"/>
<organism evidence="1 2">
    <name type="scientific">Corallococcus terminator</name>
    <dbReference type="NCBI Taxonomy" id="2316733"/>
    <lineage>
        <taxon>Bacteria</taxon>
        <taxon>Pseudomonadati</taxon>
        <taxon>Myxococcota</taxon>
        <taxon>Myxococcia</taxon>
        <taxon>Myxococcales</taxon>
        <taxon>Cystobacterineae</taxon>
        <taxon>Myxococcaceae</taxon>
        <taxon>Corallococcus</taxon>
    </lineage>
</organism>
<name>A0A3A8IDL5_9BACT</name>
<dbReference type="AlphaFoldDB" id="A0A3A8IDL5"/>
<evidence type="ECO:0008006" key="3">
    <source>
        <dbReference type="Google" id="ProtNLM"/>
    </source>
</evidence>
<accession>A0A3A8IDL5</accession>
<comment type="caution">
    <text evidence="1">The sequence shown here is derived from an EMBL/GenBank/DDBJ whole genome shotgun (WGS) entry which is preliminary data.</text>
</comment>
<evidence type="ECO:0000313" key="1">
    <source>
        <dbReference type="EMBL" id="RKG76461.1"/>
    </source>
</evidence>
<keyword evidence="2" id="KW-1185">Reference proteome</keyword>
<dbReference type="PROSITE" id="PS51257">
    <property type="entry name" value="PROKAR_LIPOPROTEIN"/>
    <property type="match status" value="1"/>
</dbReference>
<dbReference type="RefSeq" id="WP_120544447.1">
    <property type="nucleotide sequence ID" value="NZ_RAVZ01000304.1"/>
</dbReference>
<gene>
    <name evidence="1" type="ORF">D7V88_32200</name>
</gene>
<dbReference type="Proteomes" id="UP000268094">
    <property type="component" value="Unassembled WGS sequence"/>
</dbReference>
<sequence>MSRLIALTSCLAVLLVGCSNDIDTICDRRKECFDSDLDTSKCADKVSAWEEERESEKENRQARTTECAQCVVDRTCAEVLSNCVDDCFGIP</sequence>
<proteinExistence type="predicted"/>
<dbReference type="EMBL" id="RAVZ01000304">
    <property type="protein sequence ID" value="RKG76461.1"/>
    <property type="molecule type" value="Genomic_DNA"/>
</dbReference>
<reference evidence="2" key="1">
    <citation type="submission" date="2018-09" db="EMBL/GenBank/DDBJ databases">
        <authorList>
            <person name="Livingstone P.G."/>
            <person name="Whitworth D.E."/>
        </authorList>
    </citation>
    <scope>NUCLEOTIDE SEQUENCE [LARGE SCALE GENOMIC DNA]</scope>
    <source>
        <strain evidence="2">CA054A</strain>
    </source>
</reference>
<protein>
    <recommendedName>
        <fullName evidence="3">Lipoprotein</fullName>
    </recommendedName>
</protein>
<evidence type="ECO:0000313" key="2">
    <source>
        <dbReference type="Proteomes" id="UP000268094"/>
    </source>
</evidence>